<dbReference type="PATRIC" id="fig|1123384.7.peg.1758"/>
<gene>
    <name evidence="2" type="ORF">AJ81_08775</name>
</gene>
<dbReference type="KEGG" id="phy:AJ81_08775"/>
<dbReference type="PaxDb" id="1123384-AJ81_08775"/>
<proteinExistence type="predicted"/>
<dbReference type="PANTHER" id="PTHR37030">
    <property type="entry name" value="NUCLEOTIDYLTRANSFERASE"/>
    <property type="match status" value="1"/>
</dbReference>
<feature type="domain" description="Polymerase nucleotidyl transferase" evidence="1">
    <location>
        <begin position="27"/>
        <end position="76"/>
    </location>
</feature>
<dbReference type="OrthoDB" id="9814975at2"/>
<dbReference type="SUPFAM" id="SSF81301">
    <property type="entry name" value="Nucleotidyltransferase"/>
    <property type="match status" value="1"/>
</dbReference>
<name>A0A0X1KSF8_9THEM</name>
<dbReference type="PANTHER" id="PTHR37030:SF1">
    <property type="entry name" value="NUCLEOTIDYLTRANSFERASE"/>
    <property type="match status" value="1"/>
</dbReference>
<dbReference type="EMBL" id="CP007141">
    <property type="protein sequence ID" value="AJC74256.1"/>
    <property type="molecule type" value="Genomic_DNA"/>
</dbReference>
<keyword evidence="3" id="KW-1185">Reference proteome</keyword>
<reference evidence="2 3" key="1">
    <citation type="submission" date="2014-01" db="EMBL/GenBank/DDBJ databases">
        <title>Genome sequencing of Thermotog hypogea.</title>
        <authorList>
            <person name="Zhang X."/>
            <person name="Alvare G."/>
            <person name="Fristensky B."/>
            <person name="Chen L."/>
            <person name="Suen T."/>
            <person name="Chen Q."/>
            <person name="Ma K."/>
        </authorList>
    </citation>
    <scope>NUCLEOTIDE SEQUENCE [LARGE SCALE GENOMIC DNA]</scope>
    <source>
        <strain evidence="2 3">DSM 11164</strain>
    </source>
</reference>
<accession>A0A0X1KSF8</accession>
<dbReference type="Pfam" id="PF01909">
    <property type="entry name" value="NTP_transf_2"/>
    <property type="match status" value="1"/>
</dbReference>
<protein>
    <submittedName>
        <fullName evidence="2">DNA polymerase subunit beta</fullName>
    </submittedName>
</protein>
<evidence type="ECO:0000313" key="2">
    <source>
        <dbReference type="EMBL" id="AJC74256.1"/>
    </source>
</evidence>
<dbReference type="RefSeq" id="WP_031502314.1">
    <property type="nucleotide sequence ID" value="NC_022795.1"/>
</dbReference>
<dbReference type="CDD" id="cd05403">
    <property type="entry name" value="NT_KNTase_like"/>
    <property type="match status" value="1"/>
</dbReference>
<organism evidence="2 3">
    <name type="scientific">Pseudothermotoga hypogea DSM 11164 = NBRC 106472</name>
    <dbReference type="NCBI Taxonomy" id="1123384"/>
    <lineage>
        <taxon>Bacteria</taxon>
        <taxon>Thermotogati</taxon>
        <taxon>Thermotogota</taxon>
        <taxon>Thermotogae</taxon>
        <taxon>Thermotogales</taxon>
        <taxon>Thermotogaceae</taxon>
        <taxon>Pseudothermotoga</taxon>
    </lineage>
</organism>
<dbReference type="Proteomes" id="UP000077469">
    <property type="component" value="Chromosome"/>
</dbReference>
<dbReference type="AlphaFoldDB" id="A0A0X1KSF8"/>
<dbReference type="Gene3D" id="3.30.460.10">
    <property type="entry name" value="Beta Polymerase, domain 2"/>
    <property type="match status" value="1"/>
</dbReference>
<evidence type="ECO:0000313" key="3">
    <source>
        <dbReference type="Proteomes" id="UP000077469"/>
    </source>
</evidence>
<dbReference type="InterPro" id="IPR002934">
    <property type="entry name" value="Polymerase_NTP_transf_dom"/>
</dbReference>
<dbReference type="GO" id="GO:0016779">
    <property type="term" value="F:nucleotidyltransferase activity"/>
    <property type="evidence" value="ECO:0007669"/>
    <property type="project" value="InterPro"/>
</dbReference>
<evidence type="ECO:0000259" key="1">
    <source>
        <dbReference type="Pfam" id="PF01909"/>
    </source>
</evidence>
<sequence length="118" mass="14089">MKSLISISKKIWEERKKYFENYLEHGEKIKRIARDLLSDDLKVLIFGSVVRGDWNANSDIDVLIVSEKFSSNWEENRWVRTHIKRSIGSLSPFQIHLASVEEYESWWKRFVEKNCVEV</sequence>
<dbReference type="InterPro" id="IPR043519">
    <property type="entry name" value="NT_sf"/>
</dbReference>